<gene>
    <name evidence="1" type="ORF">HPB50_016195</name>
</gene>
<reference evidence="1" key="1">
    <citation type="submission" date="2020-05" db="EMBL/GenBank/DDBJ databases">
        <title>Large-scale comparative analyses of tick genomes elucidate their genetic diversity and vector capacities.</title>
        <authorList>
            <person name="Jia N."/>
            <person name="Wang J."/>
            <person name="Shi W."/>
            <person name="Du L."/>
            <person name="Sun Y."/>
            <person name="Zhan W."/>
            <person name="Jiang J."/>
            <person name="Wang Q."/>
            <person name="Zhang B."/>
            <person name="Ji P."/>
            <person name="Sakyi L.B."/>
            <person name="Cui X."/>
            <person name="Yuan T."/>
            <person name="Jiang B."/>
            <person name="Yang W."/>
            <person name="Lam T.T.-Y."/>
            <person name="Chang Q."/>
            <person name="Ding S."/>
            <person name="Wang X."/>
            <person name="Zhu J."/>
            <person name="Ruan X."/>
            <person name="Zhao L."/>
            <person name="Wei J."/>
            <person name="Que T."/>
            <person name="Du C."/>
            <person name="Cheng J."/>
            <person name="Dai P."/>
            <person name="Han X."/>
            <person name="Huang E."/>
            <person name="Gao Y."/>
            <person name="Liu J."/>
            <person name="Shao H."/>
            <person name="Ye R."/>
            <person name="Li L."/>
            <person name="Wei W."/>
            <person name="Wang X."/>
            <person name="Wang C."/>
            <person name="Yang T."/>
            <person name="Huo Q."/>
            <person name="Li W."/>
            <person name="Guo W."/>
            <person name="Chen H."/>
            <person name="Zhou L."/>
            <person name="Ni X."/>
            <person name="Tian J."/>
            <person name="Zhou Y."/>
            <person name="Sheng Y."/>
            <person name="Liu T."/>
            <person name="Pan Y."/>
            <person name="Xia L."/>
            <person name="Li J."/>
            <person name="Zhao F."/>
            <person name="Cao W."/>
        </authorList>
    </citation>
    <scope>NUCLEOTIDE SEQUENCE</scope>
    <source>
        <strain evidence="1">Hyas-2018</strain>
    </source>
</reference>
<keyword evidence="2" id="KW-1185">Reference proteome</keyword>
<comment type="caution">
    <text evidence="1">The sequence shown here is derived from an EMBL/GenBank/DDBJ whole genome shotgun (WGS) entry which is preliminary data.</text>
</comment>
<name>A0ACB7SRD7_HYAAI</name>
<dbReference type="EMBL" id="CM023483">
    <property type="protein sequence ID" value="KAH6936334.1"/>
    <property type="molecule type" value="Genomic_DNA"/>
</dbReference>
<evidence type="ECO:0000313" key="2">
    <source>
        <dbReference type="Proteomes" id="UP000821845"/>
    </source>
</evidence>
<sequence>MGPDFWGLLNPDWNLCSKGRRQSPVDLNPNTLLFDPHLKPLHVDKSRPGSETPLVFACWASLRAFSNFAQPSGPSFEANNRGTAATRLKALSHIDGLHARLLSRMLS</sequence>
<protein>
    <submittedName>
        <fullName evidence="1">Uncharacterized protein</fullName>
    </submittedName>
</protein>
<proteinExistence type="predicted"/>
<evidence type="ECO:0000313" key="1">
    <source>
        <dbReference type="EMBL" id="KAH6936334.1"/>
    </source>
</evidence>
<organism evidence="1 2">
    <name type="scientific">Hyalomma asiaticum</name>
    <name type="common">Tick</name>
    <dbReference type="NCBI Taxonomy" id="266040"/>
    <lineage>
        <taxon>Eukaryota</taxon>
        <taxon>Metazoa</taxon>
        <taxon>Ecdysozoa</taxon>
        <taxon>Arthropoda</taxon>
        <taxon>Chelicerata</taxon>
        <taxon>Arachnida</taxon>
        <taxon>Acari</taxon>
        <taxon>Parasitiformes</taxon>
        <taxon>Ixodida</taxon>
        <taxon>Ixodoidea</taxon>
        <taxon>Ixodidae</taxon>
        <taxon>Hyalomminae</taxon>
        <taxon>Hyalomma</taxon>
    </lineage>
</organism>
<accession>A0ACB7SRD7</accession>
<dbReference type="Proteomes" id="UP000821845">
    <property type="component" value="Chromosome 3"/>
</dbReference>